<dbReference type="InterPro" id="IPR008258">
    <property type="entry name" value="Transglycosylase_SLT_dom_1"/>
</dbReference>
<dbReference type="EC" id="4.2.2.n1" evidence="7"/>
<dbReference type="SUPFAM" id="SSF53850">
    <property type="entry name" value="Periplasmic binding protein-like II"/>
    <property type="match status" value="1"/>
</dbReference>
<evidence type="ECO:0000313" key="11">
    <source>
        <dbReference type="Proteomes" id="UP001203212"/>
    </source>
</evidence>
<dbReference type="Proteomes" id="UP001203212">
    <property type="component" value="Unassembled WGS sequence"/>
</dbReference>
<dbReference type="CDD" id="cd01009">
    <property type="entry name" value="PBP2_YfhD_N"/>
    <property type="match status" value="1"/>
</dbReference>
<comment type="similarity">
    <text evidence="7">In the N-terminal section; belongs to the bacterial solute-binding protein 3 family.</text>
</comment>
<dbReference type="CDD" id="cd13403">
    <property type="entry name" value="MLTF-like"/>
    <property type="match status" value="1"/>
</dbReference>
<gene>
    <name evidence="7 10" type="primary">mltF</name>
    <name evidence="10" type="ORF">L2689_10690</name>
</gene>
<comment type="similarity">
    <text evidence="7">In the C-terminal section; belongs to the transglycosylase Slt family.</text>
</comment>
<dbReference type="NCBIfam" id="NF008112">
    <property type="entry name" value="PRK10859.1"/>
    <property type="match status" value="1"/>
</dbReference>
<evidence type="ECO:0000256" key="6">
    <source>
        <dbReference type="ARBA" id="ARBA00023316"/>
    </source>
</evidence>
<dbReference type="GO" id="GO:0016829">
    <property type="term" value="F:lyase activity"/>
    <property type="evidence" value="ECO:0007669"/>
    <property type="project" value="UniProtKB-KW"/>
</dbReference>
<dbReference type="PANTHER" id="PTHR35936:SF32">
    <property type="entry name" value="MEMBRANE-BOUND LYTIC MUREIN TRANSGLYCOSYLASE F"/>
    <property type="match status" value="1"/>
</dbReference>
<comment type="domain">
    <text evidence="7">The N-terminal domain does not have lytic activity and probably modulates enzymatic activity. The C-terminal domain is the catalytic active domain.</text>
</comment>
<dbReference type="SMART" id="SM00062">
    <property type="entry name" value="PBPb"/>
    <property type="match status" value="1"/>
</dbReference>
<feature type="region of interest" description="LT domain" evidence="7">
    <location>
        <begin position="262"/>
        <end position="481"/>
    </location>
</feature>
<feature type="compositionally biased region" description="Polar residues" evidence="8">
    <location>
        <begin position="468"/>
        <end position="481"/>
    </location>
</feature>
<dbReference type="PANTHER" id="PTHR35936">
    <property type="entry name" value="MEMBRANE-BOUND LYTIC MUREIN TRANSGLYCOSYLASE F"/>
    <property type="match status" value="1"/>
</dbReference>
<dbReference type="Gene3D" id="1.10.530.10">
    <property type="match status" value="1"/>
</dbReference>
<evidence type="ECO:0000256" key="8">
    <source>
        <dbReference type="SAM" id="MobiDB-lite"/>
    </source>
</evidence>
<feature type="active site" evidence="7">
    <location>
        <position position="306"/>
    </location>
</feature>
<sequence length="481" mass="54907">MIKKLFVILFAVTLIACQPVEIPQSEDIISPVSERTELRVGTLYGPQIYLNSEELGESGFDFEMANKFADYLGLPLQMVPFTNRKQLFQALKDGKIDIIAAGIAKTPNRSQQFKLGPTMYKVNQVLVYKEGTPEPKDIATLPGEITVASHSSSVHTLTQLQKNHPDLAWNQVNDQDYDDLFALVANGDINYTISDSNSLLINQRFLPELRAGMILEEKLEVVWLLPADESDRLMSKLLAFWHKEKRAGTLEHLNEKYFGHVKRFDYVDTRAFIRAIDNVLPEYRTMFEQYAGDFDWRKLAATSYQESHWNPSARSPTGVRGMMMLTRPTAEYVGVNDRLDAEQSIRGGAIYLKDMIDRLPESIPDSQRIWFALASYNIGMGHVEDARRLTESMGMDPSSWRDVKKVLPLLQQSKYYKQTRYGYARGSEAVHYVDSIRRYYDTLVWVDNQSKQMEQLTPEDETEAVAEVNSNLTQSTLTPKG</sequence>
<evidence type="ECO:0000259" key="9">
    <source>
        <dbReference type="SMART" id="SM00062"/>
    </source>
</evidence>
<evidence type="ECO:0000313" key="10">
    <source>
        <dbReference type="EMBL" id="MCL1117707.1"/>
    </source>
</evidence>
<dbReference type="Gene3D" id="3.40.190.10">
    <property type="entry name" value="Periplasmic binding protein-like II"/>
    <property type="match status" value="2"/>
</dbReference>
<keyword evidence="2 7" id="KW-0732">Signal</keyword>
<comment type="similarity">
    <text evidence="1">Belongs to the bacterial solute-binding protein 3 family.</text>
</comment>
<dbReference type="Pfam" id="PF00497">
    <property type="entry name" value="SBP_bac_3"/>
    <property type="match status" value="1"/>
</dbReference>
<evidence type="ECO:0000256" key="5">
    <source>
        <dbReference type="ARBA" id="ARBA00023239"/>
    </source>
</evidence>
<evidence type="ECO:0000256" key="2">
    <source>
        <dbReference type="ARBA" id="ARBA00022729"/>
    </source>
</evidence>
<comment type="function">
    <text evidence="7">Murein-degrading enzyme that degrades murein glycan strands and insoluble, high-molecular weight murein sacculi, with the concomitant formation of a 1,6-anhydromuramoyl product. Lytic transglycosylases (LTs) play an integral role in the metabolism of the peptidoglycan (PG) sacculus. Their lytic action creates space within the PG sacculus to allow for its expansion as well as for the insertion of various structures such as secretion systems and flagella.</text>
</comment>
<evidence type="ECO:0000256" key="4">
    <source>
        <dbReference type="ARBA" id="ARBA00023237"/>
    </source>
</evidence>
<organism evidence="10 11">
    <name type="scientific">Shewanella aestuarii</name>
    <dbReference type="NCBI Taxonomy" id="1028752"/>
    <lineage>
        <taxon>Bacteria</taxon>
        <taxon>Pseudomonadati</taxon>
        <taxon>Pseudomonadota</taxon>
        <taxon>Gammaproteobacteria</taxon>
        <taxon>Alteromonadales</taxon>
        <taxon>Shewanellaceae</taxon>
        <taxon>Shewanella</taxon>
    </lineage>
</organism>
<comment type="caution">
    <text evidence="7">Lacks conserved residue(s) required for the propagation of feature annotation.</text>
</comment>
<dbReference type="InterPro" id="IPR023346">
    <property type="entry name" value="Lysozyme-like_dom_sf"/>
</dbReference>
<keyword evidence="6 7" id="KW-0961">Cell wall biogenesis/degradation</keyword>
<evidence type="ECO:0000256" key="7">
    <source>
        <dbReference type="HAMAP-Rule" id="MF_02016"/>
    </source>
</evidence>
<feature type="domain" description="Solute-binding protein family 3/N-terminal" evidence="9">
    <location>
        <begin position="37"/>
        <end position="261"/>
    </location>
</feature>
<dbReference type="Pfam" id="PF01464">
    <property type="entry name" value="SLT"/>
    <property type="match status" value="1"/>
</dbReference>
<dbReference type="PROSITE" id="PS51257">
    <property type="entry name" value="PROKAR_LIPOPROTEIN"/>
    <property type="match status" value="1"/>
</dbReference>
<evidence type="ECO:0000256" key="1">
    <source>
        <dbReference type="ARBA" id="ARBA00010333"/>
    </source>
</evidence>
<keyword evidence="4 7" id="KW-0998">Cell outer membrane</keyword>
<comment type="subcellular location">
    <subcellularLocation>
        <location evidence="7">Cell outer membrane</location>
        <topology evidence="7">Peripheral membrane protein</topology>
    </subcellularLocation>
    <text evidence="7">Attached to the inner leaflet of the outer membrane.</text>
</comment>
<accession>A0ABT0L1X9</accession>
<reference evidence="10 11" key="1">
    <citation type="submission" date="2022-01" db="EMBL/GenBank/DDBJ databases">
        <title>Whole genome-based taxonomy of the Shewanellaceae.</title>
        <authorList>
            <person name="Martin-Rodriguez A.J."/>
        </authorList>
    </citation>
    <scope>NUCLEOTIDE SEQUENCE [LARGE SCALE GENOMIC DNA]</scope>
    <source>
        <strain evidence="10 11">JCM 17801</strain>
    </source>
</reference>
<dbReference type="InterPro" id="IPR001638">
    <property type="entry name" value="Solute-binding_3/MltF_N"/>
</dbReference>
<dbReference type="HAMAP" id="MF_02016">
    <property type="entry name" value="MltF"/>
    <property type="match status" value="1"/>
</dbReference>
<feature type="region of interest" description="Disordered" evidence="8">
    <location>
        <begin position="461"/>
        <end position="481"/>
    </location>
</feature>
<keyword evidence="11" id="KW-1185">Reference proteome</keyword>
<name>A0ABT0L1X9_9GAMM</name>
<protein>
    <recommendedName>
        <fullName evidence="7">Membrane-bound lytic murein transglycosylase F</fullName>
        <ecNumber evidence="7">4.2.2.n1</ecNumber>
    </recommendedName>
    <alternativeName>
        <fullName evidence="7">Murein lyase F</fullName>
    </alternativeName>
</protein>
<keyword evidence="5 7" id="KW-0456">Lyase</keyword>
<comment type="caution">
    <text evidence="10">The sequence shown here is derived from an EMBL/GenBank/DDBJ whole genome shotgun (WGS) entry which is preliminary data.</text>
</comment>
<proteinExistence type="inferred from homology"/>
<dbReference type="RefSeq" id="WP_188841054.1">
    <property type="nucleotide sequence ID" value="NZ_BMOT01000005.1"/>
</dbReference>
<evidence type="ECO:0000256" key="3">
    <source>
        <dbReference type="ARBA" id="ARBA00023136"/>
    </source>
</evidence>
<keyword evidence="3 7" id="KW-0472">Membrane</keyword>
<dbReference type="EMBL" id="JAKILK010000005">
    <property type="protein sequence ID" value="MCL1117707.1"/>
    <property type="molecule type" value="Genomic_DNA"/>
</dbReference>
<dbReference type="SUPFAM" id="SSF53955">
    <property type="entry name" value="Lysozyme-like"/>
    <property type="match status" value="1"/>
</dbReference>
<comment type="catalytic activity">
    <reaction evidence="7">
        <text>Exolytic cleavage of the (1-&gt;4)-beta-glycosidic linkage between N-acetylmuramic acid (MurNAc) and N-acetylglucosamine (GlcNAc) residues in peptidoglycan, from either the reducing or the non-reducing ends of the peptidoglycan chains, with concomitant formation of a 1,6-anhydrobond in the MurNAc residue.</text>
        <dbReference type="EC" id="4.2.2.n1"/>
    </reaction>
</comment>
<dbReference type="InterPro" id="IPR023703">
    <property type="entry name" value="MltF"/>
</dbReference>